<feature type="domain" description="Phospholipid/glycerol acyltransferase" evidence="9">
    <location>
        <begin position="90"/>
        <end position="205"/>
    </location>
</feature>
<evidence type="ECO:0000256" key="6">
    <source>
        <dbReference type="ARBA" id="ARBA00023136"/>
    </source>
</evidence>
<dbReference type="GO" id="GO:0016020">
    <property type="term" value="C:membrane"/>
    <property type="evidence" value="ECO:0007669"/>
    <property type="project" value="UniProtKB-SubCell"/>
</dbReference>
<dbReference type="CDD" id="cd07989">
    <property type="entry name" value="LPLAT_AGPAT-like"/>
    <property type="match status" value="1"/>
</dbReference>
<comment type="subcellular location">
    <subcellularLocation>
        <location evidence="1">Membrane</location>
    </subcellularLocation>
</comment>
<dbReference type="GO" id="GO:0006629">
    <property type="term" value="P:lipid metabolic process"/>
    <property type="evidence" value="ECO:0007669"/>
    <property type="project" value="UniProtKB-KW"/>
</dbReference>
<feature type="transmembrane region" description="Helical" evidence="8">
    <location>
        <begin position="28"/>
        <end position="47"/>
    </location>
</feature>
<dbReference type="AlphaFoldDB" id="A0A2R8BEE5"/>
<keyword evidence="5" id="KW-0443">Lipid metabolism</keyword>
<evidence type="ECO:0000313" key="11">
    <source>
        <dbReference type="Proteomes" id="UP000244880"/>
    </source>
</evidence>
<dbReference type="GO" id="GO:0016746">
    <property type="term" value="F:acyltransferase activity"/>
    <property type="evidence" value="ECO:0007669"/>
    <property type="project" value="UniProtKB-KW"/>
</dbReference>
<accession>A0A2R8BEE5</accession>
<evidence type="ECO:0000256" key="4">
    <source>
        <dbReference type="ARBA" id="ARBA00022989"/>
    </source>
</evidence>
<keyword evidence="2" id="KW-0808">Transferase</keyword>
<dbReference type="Pfam" id="PF01553">
    <property type="entry name" value="Acyltransferase"/>
    <property type="match status" value="1"/>
</dbReference>
<reference evidence="10 11" key="1">
    <citation type="submission" date="2018-03" db="EMBL/GenBank/DDBJ databases">
        <authorList>
            <person name="Keele B.F."/>
        </authorList>
    </citation>
    <scope>NUCLEOTIDE SEQUENCE [LARGE SCALE GENOMIC DNA]</scope>
    <source>
        <strain evidence="10 11">CECT 8599</strain>
    </source>
</reference>
<dbReference type="EMBL" id="OMOR01000001">
    <property type="protein sequence ID" value="SPH21469.1"/>
    <property type="molecule type" value="Genomic_DNA"/>
</dbReference>
<keyword evidence="11" id="KW-1185">Reference proteome</keyword>
<evidence type="ECO:0000256" key="2">
    <source>
        <dbReference type="ARBA" id="ARBA00022679"/>
    </source>
</evidence>
<evidence type="ECO:0000256" key="8">
    <source>
        <dbReference type="SAM" id="Phobius"/>
    </source>
</evidence>
<sequence length="286" mass="32071">MTVSWSDGQEPEPKTFGMADKLRVVRRGIVIIAVILVSLLALLVLRLPERAFYGRRRPLTPYIVQFVCRTSLFVLGIKITQHGQPMTQAGAVVSNHTSWLDILVLNAEQQVFFVSKDEVANWPGIGVLARVTGTMFVVRDRAHADKQTAMLTRRLKAGHRMLFFPEGTSTDGLRVLPFKPTLFEAFLAPGLPDQTYIQCISAVFHAPPGEDPRFYGWWGDMSFGTHLLMTLAQKQQGSVEITYHPPTKVWDHGGRKALAAFCEAEVRSVHHRKHRAIEDQAAVMSK</sequence>
<dbReference type="InterPro" id="IPR002123">
    <property type="entry name" value="Plipid/glycerol_acylTrfase"/>
</dbReference>
<name>A0A2R8BEE5_9RHOB</name>
<gene>
    <name evidence="10" type="ORF">ASD8599_02221</name>
</gene>
<proteinExistence type="predicted"/>
<evidence type="ECO:0000256" key="5">
    <source>
        <dbReference type="ARBA" id="ARBA00023098"/>
    </source>
</evidence>
<dbReference type="SMART" id="SM00563">
    <property type="entry name" value="PlsC"/>
    <property type="match status" value="1"/>
</dbReference>
<dbReference type="RefSeq" id="WP_108828549.1">
    <property type="nucleotide sequence ID" value="NZ_OMOR01000001.1"/>
</dbReference>
<dbReference type="OrthoDB" id="9806880at2"/>
<dbReference type="PANTHER" id="PTHR23063:SF52">
    <property type="entry name" value="LYSOPHOSPHATIDYLCHOLINE ACYLTRANSFERASE"/>
    <property type="match status" value="1"/>
</dbReference>
<dbReference type="Proteomes" id="UP000244880">
    <property type="component" value="Unassembled WGS sequence"/>
</dbReference>
<evidence type="ECO:0000256" key="7">
    <source>
        <dbReference type="ARBA" id="ARBA00023315"/>
    </source>
</evidence>
<dbReference type="SUPFAM" id="SSF69593">
    <property type="entry name" value="Glycerol-3-phosphate (1)-acyltransferase"/>
    <property type="match status" value="1"/>
</dbReference>
<keyword evidence="4 8" id="KW-1133">Transmembrane helix</keyword>
<evidence type="ECO:0000313" key="10">
    <source>
        <dbReference type="EMBL" id="SPH21469.1"/>
    </source>
</evidence>
<organism evidence="10 11">
    <name type="scientific">Ascidiaceihabitans donghaensis</name>
    <dbReference type="NCBI Taxonomy" id="1510460"/>
    <lineage>
        <taxon>Bacteria</taxon>
        <taxon>Pseudomonadati</taxon>
        <taxon>Pseudomonadota</taxon>
        <taxon>Alphaproteobacteria</taxon>
        <taxon>Rhodobacterales</taxon>
        <taxon>Paracoccaceae</taxon>
        <taxon>Ascidiaceihabitans</taxon>
    </lineage>
</organism>
<evidence type="ECO:0000256" key="3">
    <source>
        <dbReference type="ARBA" id="ARBA00022692"/>
    </source>
</evidence>
<evidence type="ECO:0000256" key="1">
    <source>
        <dbReference type="ARBA" id="ARBA00004370"/>
    </source>
</evidence>
<dbReference type="PANTHER" id="PTHR23063">
    <property type="entry name" value="PHOSPHOLIPID ACYLTRANSFERASE"/>
    <property type="match status" value="1"/>
</dbReference>
<evidence type="ECO:0000259" key="9">
    <source>
        <dbReference type="SMART" id="SM00563"/>
    </source>
</evidence>
<protein>
    <recommendedName>
        <fullName evidence="9">Phospholipid/glycerol acyltransferase domain-containing protein</fullName>
    </recommendedName>
</protein>
<keyword evidence="7" id="KW-0012">Acyltransferase</keyword>
<keyword evidence="3 8" id="KW-0812">Transmembrane</keyword>
<keyword evidence="6 8" id="KW-0472">Membrane</keyword>